<name>A0A453AN82_AEGTS</name>
<dbReference type="PANTHER" id="PTHR11782">
    <property type="entry name" value="ADENOSINE/GUANOSINE DIPHOSPHATASE"/>
    <property type="match status" value="1"/>
</dbReference>
<evidence type="ECO:0000313" key="17">
    <source>
        <dbReference type="EnsemblPlants" id="AET2Gv20205300.1"/>
    </source>
</evidence>
<keyword evidence="18" id="KW-1185">Reference proteome</keyword>
<dbReference type="EC" id="3.6.1.5" evidence="4"/>
<dbReference type="EnsemblPlants" id="AET2Gv20205300.1">
    <property type="protein sequence ID" value="AET2Gv20205300.1"/>
    <property type="gene ID" value="AET2Gv20205300"/>
</dbReference>
<keyword evidence="13" id="KW-0547">Nucleotide-binding</keyword>
<evidence type="ECO:0000256" key="11">
    <source>
        <dbReference type="ARBA" id="ARBA00055524"/>
    </source>
</evidence>
<keyword evidence="16" id="KW-1133">Transmembrane helix</keyword>
<evidence type="ECO:0000256" key="8">
    <source>
        <dbReference type="ARBA" id="ARBA00031428"/>
    </source>
</evidence>
<feature type="binding site" evidence="13">
    <location>
        <begin position="417"/>
        <end position="421"/>
    </location>
    <ligand>
        <name>ATP</name>
        <dbReference type="ChEBI" id="CHEBI:30616"/>
    </ligand>
</feature>
<feature type="compositionally biased region" description="Basic residues" evidence="15">
    <location>
        <begin position="81"/>
        <end position="105"/>
    </location>
</feature>
<feature type="active site" description="Proton acceptor" evidence="12">
    <location>
        <position position="387"/>
    </location>
</feature>
<evidence type="ECO:0000256" key="16">
    <source>
        <dbReference type="SAM" id="Phobius"/>
    </source>
</evidence>
<protein>
    <recommendedName>
        <fullName evidence="4">apyrase</fullName>
        <ecNumber evidence="4">3.6.1.5</ecNumber>
    </recommendedName>
    <alternativeName>
        <fullName evidence="8">ATP-diphosphatase</fullName>
    </alternativeName>
    <alternativeName>
        <fullName evidence="9">ATP-diphosphohydrolase</fullName>
    </alternativeName>
    <alternativeName>
        <fullName evidence="7">Adenosine diphosphatase</fullName>
    </alternativeName>
</protein>
<dbReference type="PROSITE" id="PS01238">
    <property type="entry name" value="GDA1_CD39_NTPASE"/>
    <property type="match status" value="1"/>
</dbReference>
<comment type="cofactor">
    <cofactor evidence="1">
        <name>Ca(2+)</name>
        <dbReference type="ChEBI" id="CHEBI:29108"/>
    </cofactor>
</comment>
<evidence type="ECO:0000256" key="6">
    <source>
        <dbReference type="ARBA" id="ARBA00022968"/>
    </source>
</evidence>
<comment type="similarity">
    <text evidence="3 14">Belongs to the GDA1/CD39 NTPase family.</text>
</comment>
<sequence length="664" mass="71218">ITCTNQSRSGAPVDQHREKLPSTAAPVASGQLRTRARTRPTPTQPHRHGHGEPAQATPTPSPAAAATKRRPFRTPPPPPSRLRRARARRQHSRQRPPRHVPRRTHFPSARPDPEVKPTDARPPKTPPPRLAQIGPPSLASSTPTPTRAERSGRTGALDPAEDLEAVKQPSPPGPGGRIRYRTPSSPDLLLLPADKMRRYSQLPGAGRQDTLADRVHRYRGVLLVVLAPLALVSLVLLLMPRAPAGAAQRPLGGGAGAAGAKKYAVIFDAGSSGSRVHVFCFDGNLDLVHIGTDIELFVQKKPGLSAYAQDPREAAQSLVSLIEKAKEVVPAELRDQTPVRVGATAGLRALGAGKSEEILQAVRDLLREKSSFKNQPDWVTVLDGTQEGAYEWVTINYLLGNLGKTYADTVGVVDLGGGSVQMAYAIPEKDAEKAPKPADGEESYVKKLFLKGTTYHLYVHSYLRYGLLAARAEILKAGNANGYSNCVLAGHQGQYKYGGNTFEASAAPSGSSFSECRADVVKALKVDEACTHMKCSFGGIWNGGGGAGQKNLFVASFFFDRAAEAGFINSNAAVAKVKPSDFEEAAKRACKLNVNDAQSSYPGVQKDNVPYICMDLVYQYTLLVDGFGVDPQQEMTLVKKVPYSDAFVEAAWPLGSAIEVASSS</sequence>
<dbReference type="STRING" id="200361.A0A453AN82"/>
<dbReference type="Gene3D" id="3.30.420.40">
    <property type="match status" value="1"/>
</dbReference>
<evidence type="ECO:0000256" key="13">
    <source>
        <dbReference type="PIRSR" id="PIRSR600407-2"/>
    </source>
</evidence>
<keyword evidence="5 14" id="KW-0378">Hydrolase</keyword>
<evidence type="ECO:0000313" key="18">
    <source>
        <dbReference type="Proteomes" id="UP000015105"/>
    </source>
</evidence>
<comment type="catalytic activity">
    <reaction evidence="10">
        <text>a ribonucleoside 5'-triphosphate + 2 H2O = a ribonucleoside 5'-phosphate + 2 phosphate + 2 H(+)</text>
        <dbReference type="Rhea" id="RHEA:36795"/>
        <dbReference type="ChEBI" id="CHEBI:15377"/>
        <dbReference type="ChEBI" id="CHEBI:15378"/>
        <dbReference type="ChEBI" id="CHEBI:43474"/>
        <dbReference type="ChEBI" id="CHEBI:58043"/>
        <dbReference type="ChEBI" id="CHEBI:61557"/>
        <dbReference type="EC" id="3.6.1.5"/>
    </reaction>
</comment>
<dbReference type="PANTHER" id="PTHR11782:SF48">
    <property type="entry name" value="APYRASE 2-RELATED"/>
    <property type="match status" value="1"/>
</dbReference>
<evidence type="ECO:0000256" key="3">
    <source>
        <dbReference type="ARBA" id="ARBA00009283"/>
    </source>
</evidence>
<evidence type="ECO:0000256" key="9">
    <source>
        <dbReference type="ARBA" id="ARBA00032306"/>
    </source>
</evidence>
<feature type="compositionally biased region" description="Low complexity" evidence="15">
    <location>
        <begin position="135"/>
        <end position="146"/>
    </location>
</feature>
<comment type="function">
    <text evidence="11">Catalyzes the hydrolysis of phosphoanhydride bonds of nucleoside tri- and di-phosphates.</text>
</comment>
<dbReference type="GO" id="GO:0009134">
    <property type="term" value="P:nucleoside diphosphate catabolic process"/>
    <property type="evidence" value="ECO:0007669"/>
    <property type="project" value="TreeGrafter"/>
</dbReference>
<dbReference type="Gene3D" id="3.30.420.150">
    <property type="entry name" value="Exopolyphosphatase. Domain 2"/>
    <property type="match status" value="1"/>
</dbReference>
<dbReference type="GO" id="GO:0005524">
    <property type="term" value="F:ATP binding"/>
    <property type="evidence" value="ECO:0007669"/>
    <property type="project" value="UniProtKB-KW"/>
</dbReference>
<organism evidence="17 18">
    <name type="scientific">Aegilops tauschii subsp. strangulata</name>
    <name type="common">Goatgrass</name>
    <dbReference type="NCBI Taxonomy" id="200361"/>
    <lineage>
        <taxon>Eukaryota</taxon>
        <taxon>Viridiplantae</taxon>
        <taxon>Streptophyta</taxon>
        <taxon>Embryophyta</taxon>
        <taxon>Tracheophyta</taxon>
        <taxon>Spermatophyta</taxon>
        <taxon>Magnoliopsida</taxon>
        <taxon>Liliopsida</taxon>
        <taxon>Poales</taxon>
        <taxon>Poaceae</taxon>
        <taxon>BOP clade</taxon>
        <taxon>Pooideae</taxon>
        <taxon>Triticodae</taxon>
        <taxon>Triticeae</taxon>
        <taxon>Triticinae</taxon>
        <taxon>Aegilops</taxon>
    </lineage>
</organism>
<reference evidence="17" key="4">
    <citation type="submission" date="2019-03" db="UniProtKB">
        <authorList>
            <consortium name="EnsemblPlants"/>
        </authorList>
    </citation>
    <scope>IDENTIFICATION</scope>
</reference>
<feature type="region of interest" description="Disordered" evidence="15">
    <location>
        <begin position="1"/>
        <end position="187"/>
    </location>
</feature>
<reference evidence="17" key="5">
    <citation type="journal article" date="2021" name="G3 (Bethesda)">
        <title>Aegilops tauschii genome assembly Aet v5.0 features greater sequence contiguity and improved annotation.</title>
        <authorList>
            <person name="Wang L."/>
            <person name="Zhu T."/>
            <person name="Rodriguez J.C."/>
            <person name="Deal K.R."/>
            <person name="Dubcovsky J."/>
            <person name="McGuire P.E."/>
            <person name="Lux T."/>
            <person name="Spannagl M."/>
            <person name="Mayer K.F.X."/>
            <person name="Baldrich P."/>
            <person name="Meyers B.C."/>
            <person name="Huo N."/>
            <person name="Gu Y.Q."/>
            <person name="Zhou H."/>
            <person name="Devos K.M."/>
            <person name="Bennetzen J.L."/>
            <person name="Unver T."/>
            <person name="Budak H."/>
            <person name="Gulick P.J."/>
            <person name="Galiba G."/>
            <person name="Kalapos B."/>
            <person name="Nelson D.R."/>
            <person name="Li P."/>
            <person name="You F.M."/>
            <person name="Luo M.C."/>
            <person name="Dvorak J."/>
        </authorList>
    </citation>
    <scope>NUCLEOTIDE SEQUENCE [LARGE SCALE GENOMIC DNA]</scope>
    <source>
        <strain evidence="17">cv. AL8/78</strain>
    </source>
</reference>
<accession>A0A453AN82</accession>
<reference evidence="17" key="3">
    <citation type="journal article" date="2017" name="Nature">
        <title>Genome sequence of the progenitor of the wheat D genome Aegilops tauschii.</title>
        <authorList>
            <person name="Luo M.C."/>
            <person name="Gu Y.Q."/>
            <person name="Puiu D."/>
            <person name="Wang H."/>
            <person name="Twardziok S.O."/>
            <person name="Deal K.R."/>
            <person name="Huo N."/>
            <person name="Zhu T."/>
            <person name="Wang L."/>
            <person name="Wang Y."/>
            <person name="McGuire P.E."/>
            <person name="Liu S."/>
            <person name="Long H."/>
            <person name="Ramasamy R.K."/>
            <person name="Rodriguez J.C."/>
            <person name="Van S.L."/>
            <person name="Yuan L."/>
            <person name="Wang Z."/>
            <person name="Xia Z."/>
            <person name="Xiao L."/>
            <person name="Anderson O.D."/>
            <person name="Ouyang S."/>
            <person name="Liang Y."/>
            <person name="Zimin A.V."/>
            <person name="Pertea G."/>
            <person name="Qi P."/>
            <person name="Bennetzen J.L."/>
            <person name="Dai X."/>
            <person name="Dawson M.W."/>
            <person name="Muller H.G."/>
            <person name="Kugler K."/>
            <person name="Rivarola-Duarte L."/>
            <person name="Spannagl M."/>
            <person name="Mayer K.F.X."/>
            <person name="Lu F.H."/>
            <person name="Bevan M.W."/>
            <person name="Leroy P."/>
            <person name="Li P."/>
            <person name="You F.M."/>
            <person name="Sun Q."/>
            <person name="Liu Z."/>
            <person name="Lyons E."/>
            <person name="Wicker T."/>
            <person name="Salzberg S.L."/>
            <person name="Devos K.M."/>
            <person name="Dvorak J."/>
        </authorList>
    </citation>
    <scope>NUCLEOTIDE SEQUENCE [LARGE SCALE GENOMIC DNA]</scope>
    <source>
        <strain evidence="17">cv. AL8/78</strain>
    </source>
</reference>
<reference evidence="18" key="2">
    <citation type="journal article" date="2017" name="Nat. Plants">
        <title>The Aegilops tauschii genome reveals multiple impacts of transposons.</title>
        <authorList>
            <person name="Zhao G."/>
            <person name="Zou C."/>
            <person name="Li K."/>
            <person name="Wang K."/>
            <person name="Li T."/>
            <person name="Gao L."/>
            <person name="Zhang X."/>
            <person name="Wang H."/>
            <person name="Yang Z."/>
            <person name="Liu X."/>
            <person name="Jiang W."/>
            <person name="Mao L."/>
            <person name="Kong X."/>
            <person name="Jiao Y."/>
            <person name="Jia J."/>
        </authorList>
    </citation>
    <scope>NUCLEOTIDE SEQUENCE [LARGE SCALE GENOMIC DNA]</scope>
    <source>
        <strain evidence="18">cv. AL8/78</strain>
    </source>
</reference>
<evidence type="ECO:0000256" key="12">
    <source>
        <dbReference type="PIRSR" id="PIRSR600407-1"/>
    </source>
</evidence>
<evidence type="ECO:0000256" key="2">
    <source>
        <dbReference type="ARBA" id="ARBA00004606"/>
    </source>
</evidence>
<evidence type="ECO:0000256" key="15">
    <source>
        <dbReference type="SAM" id="MobiDB-lite"/>
    </source>
</evidence>
<dbReference type="AlphaFoldDB" id="A0A453AN82"/>
<proteinExistence type="inferred from homology"/>
<evidence type="ECO:0000256" key="4">
    <source>
        <dbReference type="ARBA" id="ARBA00012148"/>
    </source>
</evidence>
<keyword evidence="6" id="KW-0735">Signal-anchor</keyword>
<dbReference type="CDD" id="cd24041">
    <property type="entry name" value="ASKHA_NBD_AtAPY1-like"/>
    <property type="match status" value="1"/>
</dbReference>
<keyword evidence="16" id="KW-0812">Transmembrane</keyword>
<evidence type="ECO:0000256" key="5">
    <source>
        <dbReference type="ARBA" id="ARBA00022801"/>
    </source>
</evidence>
<dbReference type="Gramene" id="AET2Gv20205300.1">
    <property type="protein sequence ID" value="AET2Gv20205300.1"/>
    <property type="gene ID" value="AET2Gv20205300"/>
</dbReference>
<evidence type="ECO:0000256" key="7">
    <source>
        <dbReference type="ARBA" id="ARBA00030084"/>
    </source>
</evidence>
<dbReference type="Proteomes" id="UP000015105">
    <property type="component" value="Chromosome 2D"/>
</dbReference>
<dbReference type="GO" id="GO:0017110">
    <property type="term" value="F:nucleoside diphosphate phosphatase activity"/>
    <property type="evidence" value="ECO:0007669"/>
    <property type="project" value="TreeGrafter"/>
</dbReference>
<keyword evidence="16" id="KW-0472">Membrane</keyword>
<keyword evidence="13" id="KW-0067">ATP-binding</keyword>
<evidence type="ECO:0000256" key="10">
    <source>
        <dbReference type="ARBA" id="ARBA00049175"/>
    </source>
</evidence>
<evidence type="ECO:0000256" key="1">
    <source>
        <dbReference type="ARBA" id="ARBA00001913"/>
    </source>
</evidence>
<comment type="subcellular location">
    <subcellularLocation>
        <location evidence="2">Membrane</location>
        <topology evidence="2">Single-pass type II membrane protein</topology>
    </subcellularLocation>
</comment>
<feature type="compositionally biased region" description="Low complexity" evidence="15">
    <location>
        <begin position="53"/>
        <end position="66"/>
    </location>
</feature>
<dbReference type="Pfam" id="PF01150">
    <property type="entry name" value="GDA1_CD39"/>
    <property type="match status" value="1"/>
</dbReference>
<reference evidence="18" key="1">
    <citation type="journal article" date="2014" name="Science">
        <title>Ancient hybridizations among the ancestral genomes of bread wheat.</title>
        <authorList>
            <consortium name="International Wheat Genome Sequencing Consortium,"/>
            <person name="Marcussen T."/>
            <person name="Sandve S.R."/>
            <person name="Heier L."/>
            <person name="Spannagl M."/>
            <person name="Pfeifer M."/>
            <person name="Jakobsen K.S."/>
            <person name="Wulff B.B."/>
            <person name="Steuernagel B."/>
            <person name="Mayer K.F."/>
            <person name="Olsen O.A."/>
        </authorList>
    </citation>
    <scope>NUCLEOTIDE SEQUENCE [LARGE SCALE GENOMIC DNA]</scope>
    <source>
        <strain evidence="18">cv. AL8/78</strain>
    </source>
</reference>
<dbReference type="FunFam" id="3.30.420.150:FF:000008">
    <property type="entry name" value="Apyrase 1"/>
    <property type="match status" value="1"/>
</dbReference>
<feature type="compositionally biased region" description="Basic and acidic residues" evidence="15">
    <location>
        <begin position="111"/>
        <end position="122"/>
    </location>
</feature>
<dbReference type="InterPro" id="IPR000407">
    <property type="entry name" value="GDA1_CD39_NTPase"/>
</dbReference>
<dbReference type="GO" id="GO:0004050">
    <property type="term" value="F:apyrase activity"/>
    <property type="evidence" value="ECO:0007669"/>
    <property type="project" value="UniProtKB-EC"/>
</dbReference>
<evidence type="ECO:0000256" key="14">
    <source>
        <dbReference type="RuleBase" id="RU003833"/>
    </source>
</evidence>
<feature type="transmembrane region" description="Helical" evidence="16">
    <location>
        <begin position="220"/>
        <end position="239"/>
    </location>
</feature>
<dbReference type="GO" id="GO:0016020">
    <property type="term" value="C:membrane"/>
    <property type="evidence" value="ECO:0007669"/>
    <property type="project" value="UniProtKB-SubCell"/>
</dbReference>